<dbReference type="OrthoDB" id="9759894at2"/>
<keyword evidence="2" id="KW-0812">Transmembrane</keyword>
<feature type="transmembrane region" description="Helical" evidence="2">
    <location>
        <begin position="336"/>
        <end position="356"/>
    </location>
</feature>
<evidence type="ECO:0000256" key="2">
    <source>
        <dbReference type="SAM" id="Phobius"/>
    </source>
</evidence>
<organism evidence="4 5">
    <name type="scientific">Candidatus Filomicrobium marinum</name>
    <dbReference type="NCBI Taxonomy" id="1608628"/>
    <lineage>
        <taxon>Bacteria</taxon>
        <taxon>Pseudomonadati</taxon>
        <taxon>Pseudomonadota</taxon>
        <taxon>Alphaproteobacteria</taxon>
        <taxon>Hyphomicrobiales</taxon>
        <taxon>Hyphomicrobiaceae</taxon>
        <taxon>Filomicrobium</taxon>
    </lineage>
</organism>
<feature type="transmembrane region" description="Helical" evidence="2">
    <location>
        <begin position="363"/>
        <end position="380"/>
    </location>
</feature>
<dbReference type="EMBL" id="LN829119">
    <property type="protein sequence ID" value="CPR18311.1"/>
    <property type="molecule type" value="Genomic_DNA"/>
</dbReference>
<evidence type="ECO:0000259" key="3">
    <source>
        <dbReference type="Pfam" id="PF06808"/>
    </source>
</evidence>
<feature type="transmembrane region" description="Helical" evidence="2">
    <location>
        <begin position="595"/>
        <end position="617"/>
    </location>
</feature>
<name>A0A0D6JDZ8_9HYPH</name>
<dbReference type="GO" id="GO:0005886">
    <property type="term" value="C:plasma membrane"/>
    <property type="evidence" value="ECO:0007669"/>
    <property type="project" value="UniProtKB-SubCell"/>
</dbReference>
<feature type="transmembrane region" description="Helical" evidence="2">
    <location>
        <begin position="430"/>
        <end position="454"/>
    </location>
</feature>
<feature type="transmembrane region" description="Helical" evidence="2">
    <location>
        <begin position="460"/>
        <end position="478"/>
    </location>
</feature>
<dbReference type="AlphaFoldDB" id="A0A0D6JDZ8"/>
<dbReference type="NCBIfam" id="TIGR02123">
    <property type="entry name" value="TRAP_fused"/>
    <property type="match status" value="1"/>
</dbReference>
<dbReference type="Pfam" id="PF06808">
    <property type="entry name" value="DctM"/>
    <property type="match status" value="1"/>
</dbReference>
<dbReference type="KEGG" id="fiy:BN1229_v1_1651"/>
<sequence>MLGYTSIRLLRDATIALAIAYQLAIIIYPIHGALEFYYFHLGLVLAVVGLSLLTEWSASDASPKARLGRWPLIAVLIVGLAATAYLHLIVGELELRQPFITQTDFIAGFCVLAAVIVLVYLVWGSVLAGLIFLSTLYFAFGDLLPGAFNYESPSSDVIMSYLAGMGGARGVLWGIPVSADTLFLIILFGGLLKGTRILDMFNEVGKLLLSVSRGGICYSSILASSAIGMVTGQAVANVALSGPVTITSMKQRGLSGAAAGAVEVVSSLGSQLIPPIMGLGGFLIAVNLGVPYVEVAAAAIIPAFLFVLTVFIAAYFLAEATPGLERSNEPVDVAGILWTLPSFLISFGVLVTLLYLRYSAGYAAFWALGLLLTLSFLRPAQYRPSWTELWAGATYGTISALQLGLIMAGIGILVQVLITTGAGFELGRTIMVAAGDNVALGLLLGMVLSMLIGLGLPTPAAYALIAIVMIPFLIDLGVPAMAAHFFGFYFAIFSAVTPPVAVGVLAATRISGAGFYATVREAARMSLVAILIPYTFVVFPSILAFPDVGLRATFACLSLMAAILMWGAAIYGVMGRPLRRIERLALLLGPALHCAYLATQWVLVAAIVIAAAIVLILRTWQEQRRKEVGSSPVALGPYSISKPSSLKP</sequence>
<feature type="transmembrane region" description="Helical" evidence="2">
    <location>
        <begin position="170"/>
        <end position="192"/>
    </location>
</feature>
<feature type="transmembrane region" description="Helical" evidence="2">
    <location>
        <begin position="400"/>
        <end position="418"/>
    </location>
</feature>
<feature type="transmembrane region" description="Helical" evidence="2">
    <location>
        <begin position="130"/>
        <end position="150"/>
    </location>
</feature>
<dbReference type="KEGG" id="fil:BN1229_v1_1649"/>
<feature type="transmembrane region" description="Helical" evidence="2">
    <location>
        <begin position="12"/>
        <end position="31"/>
    </location>
</feature>
<feature type="transmembrane region" description="Helical" evidence="2">
    <location>
        <begin position="37"/>
        <end position="58"/>
    </location>
</feature>
<comment type="subcellular location">
    <subcellularLocation>
        <location evidence="1">Cell inner membrane</location>
        <topology evidence="1">Multi-pass membrane protein</topology>
    </subcellularLocation>
</comment>
<evidence type="ECO:0000313" key="5">
    <source>
        <dbReference type="Proteomes" id="UP000033187"/>
    </source>
</evidence>
<dbReference type="InterPro" id="IPR011853">
    <property type="entry name" value="TRAP_DctM-Dct_fused"/>
</dbReference>
<evidence type="ECO:0000313" key="4">
    <source>
        <dbReference type="EMBL" id="CPR18311.1"/>
    </source>
</evidence>
<feature type="transmembrane region" description="Helical" evidence="2">
    <location>
        <begin position="105"/>
        <end position="123"/>
    </location>
</feature>
<gene>
    <name evidence="4" type="ORF">YBN1229_v1_1651</name>
</gene>
<keyword evidence="1" id="KW-0813">Transport</keyword>
<proteinExistence type="predicted"/>
<dbReference type="GO" id="GO:0022857">
    <property type="term" value="F:transmembrane transporter activity"/>
    <property type="evidence" value="ECO:0007669"/>
    <property type="project" value="UniProtKB-UniRule"/>
</dbReference>
<feature type="transmembrane region" description="Helical" evidence="2">
    <location>
        <begin position="297"/>
        <end position="316"/>
    </location>
</feature>
<keyword evidence="1" id="KW-0997">Cell inner membrane</keyword>
<keyword evidence="2" id="KW-1133">Transmembrane helix</keyword>
<dbReference type="InterPro" id="IPR010656">
    <property type="entry name" value="DctM"/>
</dbReference>
<dbReference type="PANTHER" id="PTHR43849:SF2">
    <property type="entry name" value="BLL3936 PROTEIN"/>
    <property type="match status" value="1"/>
</dbReference>
<evidence type="ECO:0000256" key="1">
    <source>
        <dbReference type="RuleBase" id="RU369079"/>
    </source>
</evidence>
<keyword evidence="5" id="KW-1185">Reference proteome</keyword>
<accession>A0A0D6JDZ8</accession>
<keyword evidence="1" id="KW-1003">Cell membrane</keyword>
<dbReference type="RefSeq" id="WP_046477781.1">
    <property type="nucleotide sequence ID" value="NZ_LN829118.1"/>
</dbReference>
<dbReference type="PANTHER" id="PTHR43849">
    <property type="entry name" value="BLL3936 PROTEIN"/>
    <property type="match status" value="1"/>
</dbReference>
<dbReference type="Proteomes" id="UP000033187">
    <property type="component" value="Chromosome 1"/>
</dbReference>
<comment type="function">
    <text evidence="1">Part of the tripartite ATP-independent periplasmic (TRAP) transport system.</text>
</comment>
<feature type="transmembrane region" description="Helical" evidence="2">
    <location>
        <begin position="485"/>
        <end position="507"/>
    </location>
</feature>
<feature type="domain" description="TRAP C4-dicarboxylate transport system permease DctM subunit" evidence="3">
    <location>
        <begin position="114"/>
        <end position="543"/>
    </location>
</feature>
<feature type="transmembrane region" description="Helical" evidence="2">
    <location>
        <begin position="70"/>
        <end position="90"/>
    </location>
</feature>
<feature type="transmembrane region" description="Helical" evidence="2">
    <location>
        <begin position="552"/>
        <end position="575"/>
    </location>
</feature>
<reference evidence="5" key="1">
    <citation type="submission" date="2015-02" db="EMBL/GenBank/DDBJ databases">
        <authorList>
            <person name="Chooi Y.-H."/>
        </authorList>
    </citation>
    <scope>NUCLEOTIDE SEQUENCE [LARGE SCALE GENOMIC DNA]</scope>
    <source>
        <strain evidence="5">strain Y</strain>
    </source>
</reference>
<keyword evidence="2" id="KW-0472">Membrane</keyword>
<feature type="transmembrane region" description="Helical" evidence="2">
    <location>
        <begin position="272"/>
        <end position="290"/>
    </location>
</feature>
<protein>
    <submittedName>
        <fullName evidence="4">Putative TRAP transporter, 4TM/12TM fusion protein</fullName>
    </submittedName>
</protein>
<feature type="transmembrane region" description="Helical" evidence="2">
    <location>
        <begin position="216"/>
        <end position="240"/>
    </location>
</feature>
<feature type="transmembrane region" description="Helical" evidence="2">
    <location>
        <begin position="527"/>
        <end position="545"/>
    </location>
</feature>